<evidence type="ECO:0000313" key="3">
    <source>
        <dbReference type="Proteomes" id="UP000076268"/>
    </source>
</evidence>
<name>A0A154BRD5_ANASB</name>
<dbReference type="AlphaFoldDB" id="A0A154BRD5"/>
<dbReference type="InterPro" id="IPR054221">
    <property type="entry name" value="DUF6941"/>
</dbReference>
<evidence type="ECO:0000256" key="1">
    <source>
        <dbReference type="SAM" id="SignalP"/>
    </source>
</evidence>
<dbReference type="Proteomes" id="UP000076268">
    <property type="component" value="Unassembled WGS sequence"/>
</dbReference>
<proteinExistence type="predicted"/>
<protein>
    <recommendedName>
        <fullName evidence="4">NEAT domain-containing protein</fullName>
    </recommendedName>
</protein>
<gene>
    <name evidence="2" type="ORF">AXX12_09040</name>
</gene>
<feature type="signal peptide" evidence="1">
    <location>
        <begin position="1"/>
        <end position="25"/>
    </location>
</feature>
<feature type="chain" id="PRO_5007594947" description="NEAT domain-containing protein" evidence="1">
    <location>
        <begin position="26"/>
        <end position="158"/>
    </location>
</feature>
<keyword evidence="3" id="KW-1185">Reference proteome</keyword>
<comment type="caution">
    <text evidence="2">The sequence shown here is derived from an EMBL/GenBank/DDBJ whole genome shotgun (WGS) entry which is preliminary data.</text>
</comment>
<organism evidence="2 3">
    <name type="scientific">Anaerosporomusa subterranea</name>
    <dbReference type="NCBI Taxonomy" id="1794912"/>
    <lineage>
        <taxon>Bacteria</taxon>
        <taxon>Bacillati</taxon>
        <taxon>Bacillota</taxon>
        <taxon>Negativicutes</taxon>
        <taxon>Acetonemataceae</taxon>
        <taxon>Anaerosporomusa</taxon>
    </lineage>
</organism>
<evidence type="ECO:0000313" key="2">
    <source>
        <dbReference type="EMBL" id="KYZ76564.1"/>
    </source>
</evidence>
<dbReference type="Pfam" id="PF22091">
    <property type="entry name" value="DUF6941"/>
    <property type="match status" value="1"/>
</dbReference>
<accession>A0A154BRD5</accession>
<keyword evidence="1" id="KW-0732">Signal</keyword>
<evidence type="ECO:0008006" key="4">
    <source>
        <dbReference type="Google" id="ProtNLM"/>
    </source>
</evidence>
<dbReference type="EMBL" id="LSGP01000017">
    <property type="protein sequence ID" value="KYZ76564.1"/>
    <property type="molecule type" value="Genomic_DNA"/>
</dbReference>
<reference evidence="2 3" key="1">
    <citation type="submission" date="2016-02" db="EMBL/GenBank/DDBJ databases">
        <title>Anaerosporomusa subterraneum gen. nov., sp. nov., a spore-forming obligate anaerobe isolated from saprolite.</title>
        <authorList>
            <person name="Choi J.K."/>
            <person name="Shah M."/>
            <person name="Yee N."/>
        </authorList>
    </citation>
    <scope>NUCLEOTIDE SEQUENCE [LARGE SCALE GENOMIC DNA]</scope>
    <source>
        <strain evidence="2 3">RU4</strain>
    </source>
</reference>
<dbReference type="RefSeq" id="WP_066242248.1">
    <property type="nucleotide sequence ID" value="NZ_LSGP01000017.1"/>
</dbReference>
<sequence length="158" mass="17499">MLHKRSFLTILLGLFLLLLPQVSHASIKVITGDHPVFVSSHVMGNQVIQYQNGNRSLDGLIMGFAAAQFPAKVAFSTSTNFIATGQFQSVSNAMVLTDSLGKANLCRLEFDLKFPRAGAMQNQIVQWKVTFPTEGFYAINVFVDGTLVGYYPFYVWAK</sequence>